<organism evidence="8 9">
    <name type="scientific">Asbolus verrucosus</name>
    <name type="common">Desert ironclad beetle</name>
    <dbReference type="NCBI Taxonomy" id="1661398"/>
    <lineage>
        <taxon>Eukaryota</taxon>
        <taxon>Metazoa</taxon>
        <taxon>Ecdysozoa</taxon>
        <taxon>Arthropoda</taxon>
        <taxon>Hexapoda</taxon>
        <taxon>Insecta</taxon>
        <taxon>Pterygota</taxon>
        <taxon>Neoptera</taxon>
        <taxon>Endopterygota</taxon>
        <taxon>Coleoptera</taxon>
        <taxon>Polyphaga</taxon>
        <taxon>Cucujiformia</taxon>
        <taxon>Tenebrionidae</taxon>
        <taxon>Pimeliinae</taxon>
        <taxon>Asbolus</taxon>
    </lineage>
</organism>
<keyword evidence="4" id="KW-0788">Thiol protease</keyword>
<dbReference type="GO" id="GO:0004198">
    <property type="term" value="F:calcium-dependent cysteine-type endopeptidase activity"/>
    <property type="evidence" value="ECO:0007669"/>
    <property type="project" value="InterPro"/>
</dbReference>
<dbReference type="Gene3D" id="3.90.70.10">
    <property type="entry name" value="Cysteine proteinases"/>
    <property type="match status" value="1"/>
</dbReference>
<evidence type="ECO:0000256" key="4">
    <source>
        <dbReference type="ARBA" id="ARBA00022807"/>
    </source>
</evidence>
<evidence type="ECO:0000256" key="1">
    <source>
        <dbReference type="ARBA" id="ARBA00007623"/>
    </source>
</evidence>
<feature type="non-terminal residue" evidence="8">
    <location>
        <position position="244"/>
    </location>
</feature>
<dbReference type="InterPro" id="IPR001300">
    <property type="entry name" value="Peptidase_C2_calpain_cat"/>
</dbReference>
<dbReference type="AlphaFoldDB" id="A0A482W002"/>
<dbReference type="PROSITE" id="PS50203">
    <property type="entry name" value="CALPAIN_CAT"/>
    <property type="match status" value="1"/>
</dbReference>
<dbReference type="Proteomes" id="UP000292052">
    <property type="component" value="Unassembled WGS sequence"/>
</dbReference>
<evidence type="ECO:0000256" key="6">
    <source>
        <dbReference type="PROSITE-ProRule" id="PRU00239"/>
    </source>
</evidence>
<accession>A0A482W002</accession>
<dbReference type="InterPro" id="IPR038765">
    <property type="entry name" value="Papain-like_cys_pep_sf"/>
</dbReference>
<dbReference type="Pfam" id="PF00648">
    <property type="entry name" value="Peptidase_C2"/>
    <property type="match status" value="1"/>
</dbReference>
<dbReference type="GO" id="GO:0005737">
    <property type="term" value="C:cytoplasm"/>
    <property type="evidence" value="ECO:0007669"/>
    <property type="project" value="TreeGrafter"/>
</dbReference>
<feature type="domain" description="Calpain catalytic" evidence="7">
    <location>
        <begin position="1"/>
        <end position="198"/>
    </location>
</feature>
<dbReference type="STRING" id="1661398.A0A482W002"/>
<evidence type="ECO:0000256" key="5">
    <source>
        <dbReference type="PIRSR" id="PIRSR622684-1"/>
    </source>
</evidence>
<keyword evidence="9" id="KW-1185">Reference proteome</keyword>
<evidence type="ECO:0000313" key="9">
    <source>
        <dbReference type="Proteomes" id="UP000292052"/>
    </source>
</evidence>
<feature type="active site" evidence="5">
    <location>
        <position position="115"/>
    </location>
</feature>
<dbReference type="CDD" id="cd00044">
    <property type="entry name" value="CysPc"/>
    <property type="match status" value="1"/>
</dbReference>
<sequence>FWQYGRWVDVVIDDRLPTVDNKLVYLRSTDPNEFWTALLEKAYAKLYGSYKNIEGGQISEAMEDMCGGLSEFYRTSRPQIYEIIKMSYERSSFMGCSIVSSELEGERPDGLITSHAYSITKVQSIMMNNSEVKLLRLRNPWGNNAEWKGTWNDNSEYWNLVSQETRDNLLLRKNDGEFWMEVEDFQRLFTFLDICHLNPSSFFYYEGDNKKWNISMFDGTWIPNVTAGGGLELEEITLIKRTLL</sequence>
<dbReference type="GO" id="GO:0006508">
    <property type="term" value="P:proteolysis"/>
    <property type="evidence" value="ECO:0007669"/>
    <property type="project" value="UniProtKB-KW"/>
</dbReference>
<reference evidence="8 9" key="1">
    <citation type="submission" date="2017-03" db="EMBL/GenBank/DDBJ databases">
        <title>Genome of the blue death feigning beetle - Asbolus verrucosus.</title>
        <authorList>
            <person name="Rider S.D."/>
        </authorList>
    </citation>
    <scope>NUCLEOTIDE SEQUENCE [LARGE SCALE GENOMIC DNA]</scope>
    <source>
        <strain evidence="8">Butters</strain>
        <tissue evidence="8">Head and leg muscle</tissue>
    </source>
</reference>
<dbReference type="PANTHER" id="PTHR10183:SF433">
    <property type="entry name" value="CALPAIN-A-RELATED"/>
    <property type="match status" value="1"/>
</dbReference>
<dbReference type="OrthoDB" id="424753at2759"/>
<evidence type="ECO:0000256" key="2">
    <source>
        <dbReference type="ARBA" id="ARBA00022670"/>
    </source>
</evidence>
<dbReference type="FunFam" id="3.90.70.10:FF:000001">
    <property type="entry name" value="Calpain-1 catalytic subunit"/>
    <property type="match status" value="1"/>
</dbReference>
<dbReference type="EMBL" id="QDEB01043011">
    <property type="protein sequence ID" value="RZC38472.1"/>
    <property type="molecule type" value="Genomic_DNA"/>
</dbReference>
<keyword evidence="3" id="KW-0378">Hydrolase</keyword>
<keyword evidence="2" id="KW-0645">Protease</keyword>
<dbReference type="PRINTS" id="PR00704">
    <property type="entry name" value="CALPAIN"/>
</dbReference>
<comment type="caution">
    <text evidence="6">Lacks conserved residue(s) required for the propagation of feature annotation.</text>
</comment>
<gene>
    <name evidence="8" type="ORF">BDFB_014324</name>
</gene>
<evidence type="ECO:0000259" key="7">
    <source>
        <dbReference type="PROSITE" id="PS50203"/>
    </source>
</evidence>
<feature type="non-terminal residue" evidence="8">
    <location>
        <position position="1"/>
    </location>
</feature>
<dbReference type="SMART" id="SM00230">
    <property type="entry name" value="CysPc"/>
    <property type="match status" value="1"/>
</dbReference>
<comment type="similarity">
    <text evidence="1">Belongs to the peptidase C2 family.</text>
</comment>
<evidence type="ECO:0000256" key="3">
    <source>
        <dbReference type="ARBA" id="ARBA00022801"/>
    </source>
</evidence>
<name>A0A482W002_ASBVE</name>
<dbReference type="InterPro" id="IPR022684">
    <property type="entry name" value="Calpain_cysteine_protease"/>
</dbReference>
<dbReference type="PANTHER" id="PTHR10183">
    <property type="entry name" value="CALPAIN"/>
    <property type="match status" value="1"/>
</dbReference>
<dbReference type="SUPFAM" id="SSF54001">
    <property type="entry name" value="Cysteine proteinases"/>
    <property type="match status" value="1"/>
</dbReference>
<feature type="active site" evidence="5">
    <location>
        <position position="139"/>
    </location>
</feature>
<protein>
    <submittedName>
        <fullName evidence="8">Calpain-A</fullName>
    </submittedName>
</protein>
<proteinExistence type="inferred from homology"/>
<comment type="caution">
    <text evidence="8">The sequence shown here is derived from an EMBL/GenBank/DDBJ whole genome shotgun (WGS) entry which is preliminary data.</text>
</comment>
<evidence type="ECO:0000313" key="8">
    <source>
        <dbReference type="EMBL" id="RZC38472.1"/>
    </source>
</evidence>